<dbReference type="EMBL" id="SPRX01000009">
    <property type="protein sequence ID" value="TIC67918.1"/>
    <property type="molecule type" value="Genomic_DNA"/>
</dbReference>
<dbReference type="InterPro" id="IPR035899">
    <property type="entry name" value="DBL_dom_sf"/>
</dbReference>
<evidence type="ECO:0000313" key="5">
    <source>
        <dbReference type="EMBL" id="TIC67918.1"/>
    </source>
</evidence>
<feature type="compositionally biased region" description="Low complexity" evidence="3">
    <location>
        <begin position="63"/>
        <end position="91"/>
    </location>
</feature>
<dbReference type="PANTHER" id="PTHR46006:SF7">
    <property type="entry name" value="DH DOMAIN-CONTAINING PROTEIN"/>
    <property type="match status" value="1"/>
</dbReference>
<evidence type="ECO:0000256" key="2">
    <source>
        <dbReference type="ARBA" id="ARBA00022490"/>
    </source>
</evidence>
<dbReference type="PROSITE" id="PS50010">
    <property type="entry name" value="DH_2"/>
    <property type="match status" value="1"/>
</dbReference>
<reference evidence="5 6" key="1">
    <citation type="submission" date="2019-03" db="EMBL/GenBank/DDBJ databases">
        <title>Sequencing 25 genomes of Wallemia mellicola.</title>
        <authorList>
            <person name="Gostincar C."/>
        </authorList>
    </citation>
    <scope>NUCLEOTIDE SEQUENCE [LARGE SCALE GENOMIC DNA]</scope>
    <source>
        <strain evidence="5 6">EXF-757</strain>
    </source>
</reference>
<feature type="compositionally biased region" description="Polar residues" evidence="3">
    <location>
        <begin position="586"/>
        <end position="597"/>
    </location>
</feature>
<dbReference type="GO" id="GO:0005085">
    <property type="term" value="F:guanyl-nucleotide exchange factor activity"/>
    <property type="evidence" value="ECO:0007669"/>
    <property type="project" value="InterPro"/>
</dbReference>
<evidence type="ECO:0000259" key="4">
    <source>
        <dbReference type="PROSITE" id="PS50010"/>
    </source>
</evidence>
<organism evidence="5 6">
    <name type="scientific">Wallemia mellicola</name>
    <dbReference type="NCBI Taxonomy" id="1708541"/>
    <lineage>
        <taxon>Eukaryota</taxon>
        <taxon>Fungi</taxon>
        <taxon>Dikarya</taxon>
        <taxon>Basidiomycota</taxon>
        <taxon>Wallemiomycotina</taxon>
        <taxon>Wallemiomycetes</taxon>
        <taxon>Wallemiales</taxon>
        <taxon>Wallemiaceae</taxon>
        <taxon>Wallemia</taxon>
    </lineage>
</organism>
<feature type="region of interest" description="Disordered" evidence="3">
    <location>
        <begin position="431"/>
        <end position="456"/>
    </location>
</feature>
<dbReference type="Proteomes" id="UP000310708">
    <property type="component" value="Unassembled WGS sequence"/>
</dbReference>
<evidence type="ECO:0000256" key="3">
    <source>
        <dbReference type="SAM" id="MobiDB-lite"/>
    </source>
</evidence>
<sequence>MKAIRRAFKSSTFSSSKADSENRNPIHDSTNTLNTSPSTDTKDEKHVQFKPPSTLHTQVETRSISPTQPSLITSSSTSRLPLSPSTSSTTSGTWSGMVQFDLVENLSQRERTRQEVLWEIVASEARYVDDLSSLFEGYIKPLLYPYTQNKDSISIPENFKLLLETLGNFILPNHVSLSKDLKTRHAAQYPLIRSLADIFLIHSHNLQYYSLYVLHLEISLSVIDESINLAKSTGNMNKRSDLYNSWKLGKRLLDLEDAAQRDNEAGLAISLLKPFQRLLKYPLLFRNLLFNSDPSMIEYESTLKMVDQVESIVRSIEDRKIQIEERDKTRDVLARIEGIEKERSLMAPKPGRLLMKETSLQVPNKSKHGSLPPPQKPQVAKKTSVRRLSDLLPSGTTIHLEDKNNFTKKDLWHVEFNDVTLLCQRTGRTTLPIASNDKSTPSVKRSSLSSNRSDSLRQNGRNLYRFIKIAKWNITDQSNEGIVSMNAILRSRSNSTDVGRQQIPGKPFPTSNPDSRSPTLNNVDNSTPDDMKSRASTKMSFSYAKGDEITPRIKLRPRQMPNSQKNSQNEIQNVRMAAAKFGTRLRPSNASQTSINVMNDRPSSRATTTGAPMRQKEVVVARTLTPQPPPTSSKAKLETMNSSTRKVNHRKAQLYNERSPSTSPAHKKHTSTGDMDASPTGSISSTSSMETQTNVRQPLQRKSRAPSQDSGMLLVRVAEQYLRESEPEVQQT</sequence>
<feature type="compositionally biased region" description="Low complexity" evidence="3">
    <location>
        <begin position="678"/>
        <end position="693"/>
    </location>
</feature>
<dbReference type="SUPFAM" id="SSF48065">
    <property type="entry name" value="DBL homology domain (DH-domain)"/>
    <property type="match status" value="1"/>
</dbReference>
<dbReference type="PANTHER" id="PTHR46006">
    <property type="entry name" value="RHO GUANINE NUCLEOTIDE EXCHANGE FACTOR AT 64C, ISOFORM A"/>
    <property type="match status" value="1"/>
</dbReference>
<keyword evidence="2" id="KW-0963">Cytoplasm</keyword>
<feature type="compositionally biased region" description="Low complexity" evidence="3">
    <location>
        <begin position="445"/>
        <end position="456"/>
    </location>
</feature>
<comment type="caution">
    <text evidence="5">The sequence shown here is derived from an EMBL/GenBank/DDBJ whole genome shotgun (WGS) entry which is preliminary data.</text>
</comment>
<dbReference type="GO" id="GO:0035025">
    <property type="term" value="P:positive regulation of Rho protein signal transduction"/>
    <property type="evidence" value="ECO:0007669"/>
    <property type="project" value="TreeGrafter"/>
</dbReference>
<feature type="region of interest" description="Disordered" evidence="3">
    <location>
        <begin position="493"/>
        <end position="537"/>
    </location>
</feature>
<accession>A0A4T0PWL2</accession>
<feature type="region of interest" description="Disordered" evidence="3">
    <location>
        <begin position="362"/>
        <end position="385"/>
    </location>
</feature>
<feature type="region of interest" description="Disordered" evidence="3">
    <location>
        <begin position="1"/>
        <end position="91"/>
    </location>
</feature>
<dbReference type="GO" id="GO:0005737">
    <property type="term" value="C:cytoplasm"/>
    <property type="evidence" value="ECO:0007669"/>
    <property type="project" value="UniProtKB-SubCell"/>
</dbReference>
<comment type="subcellular location">
    <subcellularLocation>
        <location evidence="1">Cytoplasm</location>
    </subcellularLocation>
</comment>
<dbReference type="Gene3D" id="1.20.900.10">
    <property type="entry name" value="Dbl homology (DH) domain"/>
    <property type="match status" value="1"/>
</dbReference>
<feature type="compositionally biased region" description="Polar residues" evidence="3">
    <location>
        <begin position="27"/>
        <end position="39"/>
    </location>
</feature>
<gene>
    <name evidence="5" type="ORF">E3Q01_01048</name>
</gene>
<dbReference type="AlphaFoldDB" id="A0A4T0PWL2"/>
<feature type="compositionally biased region" description="Polar residues" evidence="3">
    <location>
        <begin position="509"/>
        <end position="537"/>
    </location>
</feature>
<dbReference type="InterPro" id="IPR000219">
    <property type="entry name" value="DH_dom"/>
</dbReference>
<feature type="domain" description="DH" evidence="4">
    <location>
        <begin position="112"/>
        <end position="319"/>
    </location>
</feature>
<protein>
    <submittedName>
        <fullName evidence="5">Dbl-like domain-containing protein</fullName>
    </submittedName>
</protein>
<dbReference type="Pfam" id="PF00621">
    <property type="entry name" value="RhoGEF"/>
    <property type="match status" value="1"/>
</dbReference>
<proteinExistence type="predicted"/>
<feature type="region of interest" description="Disordered" evidence="3">
    <location>
        <begin position="585"/>
        <end position="732"/>
    </location>
</feature>
<feature type="compositionally biased region" description="Polar residues" evidence="3">
    <location>
        <begin position="431"/>
        <end position="444"/>
    </location>
</feature>
<evidence type="ECO:0000313" key="6">
    <source>
        <dbReference type="Proteomes" id="UP000310708"/>
    </source>
</evidence>
<evidence type="ECO:0000256" key="1">
    <source>
        <dbReference type="ARBA" id="ARBA00004496"/>
    </source>
</evidence>
<dbReference type="SMART" id="SM00325">
    <property type="entry name" value="RhoGEF"/>
    <property type="match status" value="1"/>
</dbReference>
<dbReference type="InterPro" id="IPR051480">
    <property type="entry name" value="Endocytic_GEF_Adapter"/>
</dbReference>
<name>A0A4T0PWL2_9BASI</name>